<keyword evidence="2" id="KW-1185">Reference proteome</keyword>
<evidence type="ECO:0000313" key="1">
    <source>
        <dbReference type="EMBL" id="QCE15144.1"/>
    </source>
</evidence>
<proteinExistence type="predicted"/>
<dbReference type="Proteomes" id="UP000501690">
    <property type="component" value="Linkage Group LG11"/>
</dbReference>
<evidence type="ECO:0000313" key="2">
    <source>
        <dbReference type="Proteomes" id="UP000501690"/>
    </source>
</evidence>
<gene>
    <name evidence="1" type="ORF">DEO72_LG11g2153</name>
</gene>
<protein>
    <recommendedName>
        <fullName evidence="3">DUF674 domain-containing protein</fullName>
    </recommendedName>
</protein>
<accession>A0A4D6NR62</accession>
<dbReference type="PANTHER" id="PTHR33103:SF27">
    <property type="entry name" value="OS04G0594700 PROTEIN"/>
    <property type="match status" value="1"/>
</dbReference>
<organism evidence="1 2">
    <name type="scientific">Vigna unguiculata</name>
    <name type="common">Cowpea</name>
    <dbReference type="NCBI Taxonomy" id="3917"/>
    <lineage>
        <taxon>Eukaryota</taxon>
        <taxon>Viridiplantae</taxon>
        <taxon>Streptophyta</taxon>
        <taxon>Embryophyta</taxon>
        <taxon>Tracheophyta</taxon>
        <taxon>Spermatophyta</taxon>
        <taxon>Magnoliopsida</taxon>
        <taxon>eudicotyledons</taxon>
        <taxon>Gunneridae</taxon>
        <taxon>Pentapetalae</taxon>
        <taxon>rosids</taxon>
        <taxon>fabids</taxon>
        <taxon>Fabales</taxon>
        <taxon>Fabaceae</taxon>
        <taxon>Papilionoideae</taxon>
        <taxon>50 kb inversion clade</taxon>
        <taxon>NPAAA clade</taxon>
        <taxon>indigoferoid/millettioid clade</taxon>
        <taxon>Phaseoleae</taxon>
        <taxon>Vigna</taxon>
    </lineage>
</organism>
<dbReference type="InterPro" id="IPR007750">
    <property type="entry name" value="DUF674"/>
</dbReference>
<evidence type="ECO:0008006" key="3">
    <source>
        <dbReference type="Google" id="ProtNLM"/>
    </source>
</evidence>
<sequence length="467" mass="52155">MAGTQTDEHVSLKLVVNAETNKVYFAEAGKDFVDVLFSFMTLPLGTIARLIDKDSKMGPITLGSLNSLYHSVAHLDTQYKEMLLQPSNSAEDFCNTLKLNIDDTGPKKYFMCTHCCSILLSFTTLRKCRCANNLTQEVFLKHFCNGFVKDGVFIITDDLIVMPNSVDYATFSLFQNLGIRNPSSVKEMTINVTKEKVLDLLKCSLLSKSCLTDLLLEKKPTFQSSTFLSSRIENDSGIKFKLKLVIRKSNGKILYAQGEKDFADMLLSFLTFPMGGVVRKLGGNSSVGSIDGLYKSIADINENVYFMSKPAKNRLVDPCLLPHFKLSIQILPIPRPSIFRYYRYNEFINGTCTIRVMIFKDGERENSDGKLPEMKLLNPETPIANAEGFVKGPAMYVATDNLVVAPFSPISALNFLNRLSIPFNDLKEKDVTIGLKECLNILKASLTTTSALTNGLRHLLTEVKEEK</sequence>
<dbReference type="EMBL" id="CP039355">
    <property type="protein sequence ID" value="QCE15144.1"/>
    <property type="molecule type" value="Genomic_DNA"/>
</dbReference>
<name>A0A4D6NR62_VIGUN</name>
<reference evidence="1 2" key="1">
    <citation type="submission" date="2019-04" db="EMBL/GenBank/DDBJ databases">
        <title>An improved genome assembly and genetic linkage map for asparagus bean, Vigna unguiculata ssp. sesquipedialis.</title>
        <authorList>
            <person name="Xia Q."/>
            <person name="Zhang R."/>
            <person name="Dong Y."/>
        </authorList>
    </citation>
    <scope>NUCLEOTIDE SEQUENCE [LARGE SCALE GENOMIC DNA]</scope>
    <source>
        <tissue evidence="1">Leaf</tissue>
    </source>
</reference>
<dbReference type="PANTHER" id="PTHR33103">
    <property type="entry name" value="OS01G0153900 PROTEIN"/>
    <property type="match status" value="1"/>
</dbReference>
<dbReference type="Pfam" id="PF05056">
    <property type="entry name" value="DUF674"/>
    <property type="match status" value="1"/>
</dbReference>
<dbReference type="AlphaFoldDB" id="A0A4D6NR62"/>